<evidence type="ECO:0000256" key="1">
    <source>
        <dbReference type="SAM" id="MobiDB-lite"/>
    </source>
</evidence>
<organism evidence="3">
    <name type="scientific">Petromyces alliaceus</name>
    <name type="common">Aspergillus alliaceus</name>
    <dbReference type="NCBI Taxonomy" id="209559"/>
    <lineage>
        <taxon>Eukaryota</taxon>
        <taxon>Fungi</taxon>
        <taxon>Dikarya</taxon>
        <taxon>Ascomycota</taxon>
        <taxon>Pezizomycotina</taxon>
        <taxon>Eurotiomycetes</taxon>
        <taxon>Eurotiomycetidae</taxon>
        <taxon>Eurotiales</taxon>
        <taxon>Aspergillaceae</taxon>
        <taxon>Aspergillus</taxon>
        <taxon>Aspergillus subgen. Circumdati</taxon>
    </lineage>
</organism>
<protein>
    <recommendedName>
        <fullName evidence="2">3-keto-alpha-glucoside-1,2-lyase/3-keto-2-hydroxy-glucal hydratase domain-containing protein</fullName>
    </recommendedName>
</protein>
<evidence type="ECO:0000313" key="3">
    <source>
        <dbReference type="EMBL" id="KAE8385656.1"/>
    </source>
</evidence>
<dbReference type="Proteomes" id="UP000326877">
    <property type="component" value="Unassembled WGS sequence"/>
</dbReference>
<dbReference type="OrthoDB" id="4526039at2759"/>
<evidence type="ECO:0000259" key="2">
    <source>
        <dbReference type="Pfam" id="PF06439"/>
    </source>
</evidence>
<dbReference type="Gene3D" id="2.60.120.560">
    <property type="entry name" value="Exo-inulinase, domain 1"/>
    <property type="match status" value="2"/>
</dbReference>
<dbReference type="GO" id="GO:0016787">
    <property type="term" value="F:hydrolase activity"/>
    <property type="evidence" value="ECO:0007669"/>
    <property type="project" value="InterPro"/>
</dbReference>
<dbReference type="AlphaFoldDB" id="A0A5N7BV04"/>
<reference evidence="3" key="1">
    <citation type="submission" date="2019-04" db="EMBL/GenBank/DDBJ databases">
        <title>Friends and foes A comparative genomics studyof 23 Aspergillus species from section Flavi.</title>
        <authorList>
            <consortium name="DOE Joint Genome Institute"/>
            <person name="Kjaerbolling I."/>
            <person name="Vesth T."/>
            <person name="Frisvad J.C."/>
            <person name="Nybo J.L."/>
            <person name="Theobald S."/>
            <person name="Kildgaard S."/>
            <person name="Isbrandt T."/>
            <person name="Kuo A."/>
            <person name="Sato A."/>
            <person name="Lyhne E.K."/>
            <person name="Kogle M.E."/>
            <person name="Wiebenga A."/>
            <person name="Kun R.S."/>
            <person name="Lubbers R.J."/>
            <person name="Makela M.R."/>
            <person name="Barry K."/>
            <person name="Chovatia M."/>
            <person name="Clum A."/>
            <person name="Daum C."/>
            <person name="Haridas S."/>
            <person name="He G."/>
            <person name="LaButti K."/>
            <person name="Lipzen A."/>
            <person name="Mondo S."/>
            <person name="Riley R."/>
            <person name="Salamov A."/>
            <person name="Simmons B.A."/>
            <person name="Magnuson J.K."/>
            <person name="Henrissat B."/>
            <person name="Mortensen U.H."/>
            <person name="Larsen T.O."/>
            <person name="Devries R.P."/>
            <person name="Grigoriev I.V."/>
            <person name="Machida M."/>
            <person name="Baker S.E."/>
            <person name="Andersen M.R."/>
        </authorList>
    </citation>
    <scope>NUCLEOTIDE SEQUENCE [LARGE SCALE GENOMIC DNA]</scope>
    <source>
        <strain evidence="3">IBT 14317</strain>
    </source>
</reference>
<proteinExistence type="predicted"/>
<dbReference type="InterPro" id="IPR010496">
    <property type="entry name" value="AL/BT2_dom"/>
</dbReference>
<gene>
    <name evidence="3" type="ORF">BDV23DRAFT_176075</name>
</gene>
<sequence length="644" mass="68337">MGAALTSPVYIDYDEFFIRSSNILAVPYENVTAAFKTPIAIHSTAIDGFDWTQPYPGSRRDGHTAYLEIAQEMPLSASIVENATTVLSSLTFGIPDSMSSGGQPLAMDPSWYICRHVFISTRPEVKLAVDGGSKCNFLSQACQADLKTSLTQDWGKVANGTMCSALGFDAIPPSCQDSFGFARQDVMAFDAAFLANTTLGPVQTNKEQHQYSWRIGTGYHNPGDARAYALAANRTYLVATVWGYSQSATPIRVPEVSFGCLSSGASYIPPPPAPPLSTTTTTTASTSPTSAPTETPIPNNVAFGEDFSSGSMAQWKTYGGSFDASSGALVGSTSLGGKALVNTNFKNFLFEADVMLPSTSGNAGLLFRVSNPSIGADAYSGYYAGIDASGSVVLGRASNSWTRLGSSPADMASNKVHHVKVQAMDKALDLFVDDMSKAKVSVMDGMYTSGMNGVRVYDTGATFDNIQITPLAFSDDFSSGTMGKWTTVDGKYQVSSNAAVLSASPIAKALTTDVTSKDLIYEADVSIDSSSANGNGGFIFRVSNAKAGPDSYNGYYAGIGNGLVVLGRADNNWNELKMIQAADIKEGRKHHLVIRTSGDSISVYVDDLNTPRIMVKDGKYIAGLSGIRAYMTTLSVSNVRIYTA</sequence>
<feature type="region of interest" description="Disordered" evidence="1">
    <location>
        <begin position="271"/>
        <end position="299"/>
    </location>
</feature>
<dbReference type="EMBL" id="ML735329">
    <property type="protein sequence ID" value="KAE8385656.1"/>
    <property type="molecule type" value="Genomic_DNA"/>
</dbReference>
<feature type="compositionally biased region" description="Low complexity" evidence="1">
    <location>
        <begin position="276"/>
        <end position="298"/>
    </location>
</feature>
<name>A0A5N7BV04_PETAA</name>
<feature type="domain" description="3-keto-alpha-glucoside-1,2-lyase/3-keto-2-hydroxy-glucal hydratase" evidence="2">
    <location>
        <begin position="309"/>
        <end position="469"/>
    </location>
</feature>
<accession>A0A5N7BV04</accession>
<dbReference type="Pfam" id="PF06439">
    <property type="entry name" value="3keto-disac_hyd"/>
    <property type="match status" value="1"/>
</dbReference>